<reference evidence="1" key="1">
    <citation type="journal article" date="2015" name="Nature">
        <title>Complex archaea that bridge the gap between prokaryotes and eukaryotes.</title>
        <authorList>
            <person name="Spang A."/>
            <person name="Saw J.H."/>
            <person name="Jorgensen S.L."/>
            <person name="Zaremba-Niedzwiedzka K."/>
            <person name="Martijn J."/>
            <person name="Lind A.E."/>
            <person name="van Eijk R."/>
            <person name="Schleper C."/>
            <person name="Guy L."/>
            <person name="Ettema T.J."/>
        </authorList>
    </citation>
    <scope>NUCLEOTIDE SEQUENCE</scope>
</reference>
<gene>
    <name evidence="1" type="ORF">LCGC14_0914910</name>
</gene>
<proteinExistence type="predicted"/>
<sequence length="57" mass="6900">MIENNIYRSHDSNVIDYEENIAKILDRAVKLFRKTNLNELAEKWDRILKTYDSKKRS</sequence>
<dbReference type="EMBL" id="LAZR01003059">
    <property type="protein sequence ID" value="KKN22462.1"/>
    <property type="molecule type" value="Genomic_DNA"/>
</dbReference>
<name>A0A0F9PD96_9ZZZZ</name>
<evidence type="ECO:0000313" key="1">
    <source>
        <dbReference type="EMBL" id="KKN22462.1"/>
    </source>
</evidence>
<comment type="caution">
    <text evidence="1">The sequence shown here is derived from an EMBL/GenBank/DDBJ whole genome shotgun (WGS) entry which is preliminary data.</text>
</comment>
<protein>
    <submittedName>
        <fullName evidence="1">Uncharacterized protein</fullName>
    </submittedName>
</protein>
<dbReference type="AlphaFoldDB" id="A0A0F9PD96"/>
<accession>A0A0F9PD96</accession>
<organism evidence="1">
    <name type="scientific">marine sediment metagenome</name>
    <dbReference type="NCBI Taxonomy" id="412755"/>
    <lineage>
        <taxon>unclassified sequences</taxon>
        <taxon>metagenomes</taxon>
        <taxon>ecological metagenomes</taxon>
    </lineage>
</organism>